<dbReference type="AlphaFoldDB" id="A0AAV7IMP4"/>
<organism evidence="1 2">
    <name type="scientific">Cotesia glomerata</name>
    <name type="common">Lepidopteran parasitic wasp</name>
    <name type="synonym">Apanteles glomeratus</name>
    <dbReference type="NCBI Taxonomy" id="32391"/>
    <lineage>
        <taxon>Eukaryota</taxon>
        <taxon>Metazoa</taxon>
        <taxon>Ecdysozoa</taxon>
        <taxon>Arthropoda</taxon>
        <taxon>Hexapoda</taxon>
        <taxon>Insecta</taxon>
        <taxon>Pterygota</taxon>
        <taxon>Neoptera</taxon>
        <taxon>Endopterygota</taxon>
        <taxon>Hymenoptera</taxon>
        <taxon>Apocrita</taxon>
        <taxon>Ichneumonoidea</taxon>
        <taxon>Braconidae</taxon>
        <taxon>Microgastrinae</taxon>
        <taxon>Cotesia</taxon>
    </lineage>
</organism>
<dbReference type="Proteomes" id="UP000826195">
    <property type="component" value="Unassembled WGS sequence"/>
</dbReference>
<keyword evidence="2" id="KW-1185">Reference proteome</keyword>
<proteinExistence type="predicted"/>
<evidence type="ECO:0000313" key="1">
    <source>
        <dbReference type="EMBL" id="KAH0554109.1"/>
    </source>
</evidence>
<comment type="caution">
    <text evidence="1">The sequence shown here is derived from an EMBL/GenBank/DDBJ whole genome shotgun (WGS) entry which is preliminary data.</text>
</comment>
<dbReference type="EMBL" id="JAHXZJ010001119">
    <property type="protein sequence ID" value="KAH0554109.1"/>
    <property type="molecule type" value="Genomic_DNA"/>
</dbReference>
<gene>
    <name evidence="1" type="ORF">KQX54_007671</name>
</gene>
<accession>A0AAV7IMP4</accession>
<sequence>MVYPQKPFRAYVPRRFACRQEEYVEGQMRFPVPTESTASSSLLTPRVHGDASLQLPWQPRNAIKRNASTRFHARVYRVYDGEKRRNINENSTYGGNSTT</sequence>
<evidence type="ECO:0000313" key="2">
    <source>
        <dbReference type="Proteomes" id="UP000826195"/>
    </source>
</evidence>
<reference evidence="1 2" key="1">
    <citation type="journal article" date="2021" name="J. Hered.">
        <title>A chromosome-level genome assembly of the parasitoid wasp, Cotesia glomerata (Hymenoptera: Braconidae).</title>
        <authorList>
            <person name="Pinto B.J."/>
            <person name="Weis J.J."/>
            <person name="Gamble T."/>
            <person name="Ode P.J."/>
            <person name="Paul R."/>
            <person name="Zaspel J.M."/>
        </authorList>
    </citation>
    <scope>NUCLEOTIDE SEQUENCE [LARGE SCALE GENOMIC DNA]</scope>
    <source>
        <strain evidence="1">CgM1</strain>
    </source>
</reference>
<name>A0AAV7IMP4_COTGL</name>
<protein>
    <submittedName>
        <fullName evidence="1">Uncharacterized protein</fullName>
    </submittedName>
</protein>